<dbReference type="Pfam" id="PF22422">
    <property type="entry name" value="MGH1-like_GH"/>
    <property type="match status" value="1"/>
</dbReference>
<dbReference type="PANTHER" id="PTHR23403">
    <property type="entry name" value="TREHALASE"/>
    <property type="match status" value="1"/>
</dbReference>
<dbReference type="EMBL" id="AF047839">
    <property type="protein sequence ID" value="AAC25988.1"/>
    <property type="molecule type" value="Genomic_DNA"/>
</dbReference>
<dbReference type="PANTHER" id="PTHR23403:SF1">
    <property type="entry name" value="TREHALASE"/>
    <property type="match status" value="1"/>
</dbReference>
<sequence>MDNVYKNKILFRMKTLLAAFLVVCCSLQASPLSQLSREDAPQSAKYYDSYGNQQANPLFDLGSWHGFLQPKHENAGSFAGPAIVFEEYTLYFAEYIEMLSIAVDGGEYQRLSELPSSISSELGYYKQTFTTNSFNIDVYLSFVSTRSSVIDTRISNLTEKPLNLSLKWQGQLTKHWKSDDDDYIWQVTPQISSQAIAWQFGQTRDTWHKLNDSTARFKIARSIAFKSVFNPVEPSYRSTSALTVSPANSKLLTTVISYTHNQHESDSEDVKINAWLNSEKPAYLNAKTRWQSLVNKLSNQHSEQAKRLAIKSLETLVGNWRSPAGAIKHNGITPSVTARWFNGVWAWDSWKHAYALAEVMPELAKDNVRAMFDYQITHKDTLRAQDSGMVIDAVFYNYSKARGGDGGNWNERNTKPPLASWVVWQIVSKSNDEAFLAEMYPKLKAYHEWWYLNRDHNGNGLIEYGGTVDDTHTTKEGEMRFSVQANTQLAVLASCKKGKDNWYLCSGNQLYLSLLDNSQIDAFDIPVQHAAGWESGMDNAARFGFISNEQFKEYANQTYQGDMAKAKADWQVKIFENVRDGQLVGYSINQESVELNSYLAMEKRQLAQMAKRLGNNQDAQKYQAEYQTLKARIDACFYDSKTGFYYDLAIDNAPQSPSECKGKLLVHRGKGPEGWAPLFSQVASTENAKSVINTMLSEHEFNTHVPFPTAAITNPAFGADVYWRGRVWLDQVYFALSALSHYGYKKDAQQLLQKLISNSKGLSQKDSIRENYHPFTGEQQGATNFSWSAAHLMMMLDEIGLPESSLGQH</sequence>
<dbReference type="NCBIfam" id="NF007525">
    <property type="entry name" value="PRK10137.1"/>
    <property type="match status" value="1"/>
</dbReference>
<dbReference type="Gene3D" id="2.70.98.50">
    <property type="entry name" value="putative glycoside hydrolase family protein from bacillus halodurans"/>
    <property type="match status" value="1"/>
</dbReference>
<organism evidence="4">
    <name type="scientific">Pseudoalteromonas sp. S9</name>
    <dbReference type="NCBI Taxonomy" id="55516"/>
    <lineage>
        <taxon>Bacteria</taxon>
        <taxon>Pseudomonadati</taxon>
        <taxon>Pseudomonadota</taxon>
        <taxon>Gammaproteobacteria</taxon>
        <taxon>Alteromonadales</taxon>
        <taxon>Pseudoalteromonadaceae</taxon>
        <taxon>Pseudoalteromonas</taxon>
    </lineage>
</organism>
<proteinExistence type="predicted"/>
<evidence type="ECO:0000256" key="1">
    <source>
        <dbReference type="SAM" id="SignalP"/>
    </source>
</evidence>
<dbReference type="Gene3D" id="1.50.10.10">
    <property type="match status" value="1"/>
</dbReference>
<feature type="chain" id="PRO_5004160626" evidence="1">
    <location>
        <begin position="30"/>
        <end position="809"/>
    </location>
</feature>
<keyword evidence="1" id="KW-0732">Signal</keyword>
<evidence type="ECO:0000259" key="2">
    <source>
        <dbReference type="Pfam" id="PF21152"/>
    </source>
</evidence>
<dbReference type="Pfam" id="PF21152">
    <property type="entry name" value="YgjK_N"/>
    <property type="match status" value="1"/>
</dbReference>
<dbReference type="InterPro" id="IPR001661">
    <property type="entry name" value="Glyco_hydro_37"/>
</dbReference>
<keyword evidence="4" id="KW-0378">Hydrolase</keyword>
<dbReference type="SUPFAM" id="SSF48208">
    <property type="entry name" value="Six-hairpin glycosidases"/>
    <property type="match status" value="1"/>
</dbReference>
<name>O85169_9GAMM</name>
<accession>O85169</accession>
<evidence type="ECO:0000313" key="4">
    <source>
        <dbReference type="EMBL" id="AAC25988.1"/>
    </source>
</evidence>
<dbReference type="Gene3D" id="3.30.1390.40">
    <property type="entry name" value="Ribosomal protein L30p/L7e"/>
    <property type="match status" value="1"/>
</dbReference>
<dbReference type="GO" id="GO:0004555">
    <property type="term" value="F:alpha,alpha-trehalase activity"/>
    <property type="evidence" value="ECO:0007669"/>
    <property type="project" value="InterPro"/>
</dbReference>
<dbReference type="InterPro" id="IPR048450">
    <property type="entry name" value="YgjK_N"/>
</dbReference>
<feature type="domain" description="Mannosylglycerate hydrolase MGH1-like glycoside hydrolase" evidence="3">
    <location>
        <begin position="344"/>
        <end position="788"/>
    </location>
</feature>
<dbReference type="InterPro" id="IPR008928">
    <property type="entry name" value="6-hairpin_glycosidase_sf"/>
</dbReference>
<protein>
    <submittedName>
        <fullName evidence="4">Putative glucosyl hydrolase</fullName>
    </submittedName>
</protein>
<evidence type="ECO:0000259" key="3">
    <source>
        <dbReference type="Pfam" id="PF22422"/>
    </source>
</evidence>
<dbReference type="InterPro" id="IPR012341">
    <property type="entry name" value="6hp_glycosidase-like_sf"/>
</dbReference>
<dbReference type="GO" id="GO:0005993">
    <property type="term" value="P:trehalose catabolic process"/>
    <property type="evidence" value="ECO:0007669"/>
    <property type="project" value="TreeGrafter"/>
</dbReference>
<reference evidence="4" key="1">
    <citation type="submission" date="1998-07" db="EMBL/GenBank/DDBJ databases">
        <title>The adaptive respone to DNA alkylation in a marine bacterium Pseudoalteromonas sp. S9.</title>
        <authorList>
            <person name="Stretton S."/>
            <person name="Goodman A.E."/>
        </authorList>
    </citation>
    <scope>NUCLEOTIDE SEQUENCE</scope>
    <source>
        <strain evidence="4">S9</strain>
    </source>
</reference>
<reference evidence="4" key="2">
    <citation type="submission" date="1998-07" db="EMBL/GenBank/DDBJ databases">
        <title>The Pseudoalteromonas sp. S9 ORF 3 can encode a hypothetical glucosyl hydrolase.</title>
        <authorList>
            <person name="Stretton S."/>
            <person name="Goodman A.E."/>
        </authorList>
    </citation>
    <scope>NUCLEOTIDE SEQUENCE</scope>
    <source>
        <strain evidence="4">S9</strain>
    </source>
</reference>
<feature type="signal peptide" evidence="1">
    <location>
        <begin position="1"/>
        <end position="29"/>
    </location>
</feature>
<dbReference type="AlphaFoldDB" id="O85169"/>
<feature type="domain" description="Glucosidase YgjK N-terminal" evidence="2">
    <location>
        <begin position="37"/>
        <end position="291"/>
    </location>
</feature>
<dbReference type="CAZy" id="GH63">
    <property type="family name" value="Glycoside Hydrolase Family 63"/>
</dbReference>
<dbReference type="InterPro" id="IPR054491">
    <property type="entry name" value="MGH1-like_GH"/>
</dbReference>